<evidence type="ECO:0000313" key="3">
    <source>
        <dbReference type="Proteomes" id="UP000270678"/>
    </source>
</evidence>
<dbReference type="KEGG" id="plut:EI981_20555"/>
<dbReference type="AlphaFoldDB" id="A0A3S9V253"/>
<proteinExistence type="predicted"/>
<protein>
    <submittedName>
        <fullName evidence="2">NUDIX hydrolase</fullName>
    </submittedName>
</protein>
<dbReference type="OrthoDB" id="9804563at2"/>
<dbReference type="Pfam" id="PF00293">
    <property type="entry name" value="NUDIX"/>
    <property type="match status" value="1"/>
</dbReference>
<reference evidence="3" key="1">
    <citation type="submission" date="2018-12" db="EMBL/GenBank/DDBJ databases">
        <title>Complete genome sequence of Paenibacillus sp. MBLB1234.</title>
        <authorList>
            <person name="Nam Y.-D."/>
            <person name="Kang J."/>
            <person name="Chung W.-H."/>
            <person name="Park Y.S."/>
        </authorList>
    </citation>
    <scope>NUCLEOTIDE SEQUENCE [LARGE SCALE GENOMIC DNA]</scope>
    <source>
        <strain evidence="3">MBLB1234</strain>
    </source>
</reference>
<sequence>MSHMELRQLATAYIFKEEKLLMIKKSKSRLYNNEFWSGLGGHLEPDELNDPKTACYREILEESGIKESELLDLKLRYILIRIKENEIRQQYVYIGETLKNQIVASYEGELEWLAIHEVLSKHISRINRGMLEHYLVHRDSECIYVGVITMGEKQEPVMQWSELRDPMIF</sequence>
<evidence type="ECO:0000313" key="2">
    <source>
        <dbReference type="EMBL" id="AZS16613.1"/>
    </source>
</evidence>
<keyword evidence="3" id="KW-1185">Reference proteome</keyword>
<accession>A0A3S9V253</accession>
<dbReference type="SUPFAM" id="SSF55811">
    <property type="entry name" value="Nudix"/>
    <property type="match status" value="1"/>
</dbReference>
<name>A0A3S9V253_9BACL</name>
<organism evidence="2 3">
    <name type="scientific">Paenibacillus lutimineralis</name>
    <dbReference type="NCBI Taxonomy" id="2707005"/>
    <lineage>
        <taxon>Bacteria</taxon>
        <taxon>Bacillati</taxon>
        <taxon>Bacillota</taxon>
        <taxon>Bacilli</taxon>
        <taxon>Bacillales</taxon>
        <taxon>Paenibacillaceae</taxon>
        <taxon>Paenibacillus</taxon>
    </lineage>
</organism>
<keyword evidence="2" id="KW-0378">Hydrolase</keyword>
<dbReference type="GO" id="GO:0016787">
    <property type="term" value="F:hydrolase activity"/>
    <property type="evidence" value="ECO:0007669"/>
    <property type="project" value="UniProtKB-KW"/>
</dbReference>
<dbReference type="Gene3D" id="3.90.79.10">
    <property type="entry name" value="Nucleoside Triphosphate Pyrophosphohydrolase"/>
    <property type="match status" value="1"/>
</dbReference>
<dbReference type="EMBL" id="CP034346">
    <property type="protein sequence ID" value="AZS16613.1"/>
    <property type="molecule type" value="Genomic_DNA"/>
</dbReference>
<dbReference type="PROSITE" id="PS51462">
    <property type="entry name" value="NUDIX"/>
    <property type="match status" value="1"/>
</dbReference>
<gene>
    <name evidence="2" type="ORF">EI981_20555</name>
</gene>
<evidence type="ECO:0000259" key="1">
    <source>
        <dbReference type="PROSITE" id="PS51462"/>
    </source>
</evidence>
<dbReference type="InterPro" id="IPR015797">
    <property type="entry name" value="NUDIX_hydrolase-like_dom_sf"/>
</dbReference>
<dbReference type="InterPro" id="IPR000086">
    <property type="entry name" value="NUDIX_hydrolase_dom"/>
</dbReference>
<feature type="domain" description="Nudix hydrolase" evidence="1">
    <location>
        <begin position="5"/>
        <end position="135"/>
    </location>
</feature>
<dbReference type="Proteomes" id="UP000270678">
    <property type="component" value="Chromosome"/>
</dbReference>